<keyword evidence="3" id="KW-1185">Reference proteome</keyword>
<gene>
    <name evidence="2" type="ORF">T310_6904</name>
</gene>
<keyword evidence="1" id="KW-1133">Transmembrane helix</keyword>
<dbReference type="OrthoDB" id="1523883at2759"/>
<evidence type="ECO:0000313" key="3">
    <source>
        <dbReference type="Proteomes" id="UP000053958"/>
    </source>
</evidence>
<dbReference type="GeneID" id="25319181"/>
<organism evidence="2 3">
    <name type="scientific">Rasamsonia emersonii (strain ATCC 16479 / CBS 393.64 / IMI 116815)</name>
    <dbReference type="NCBI Taxonomy" id="1408163"/>
    <lineage>
        <taxon>Eukaryota</taxon>
        <taxon>Fungi</taxon>
        <taxon>Dikarya</taxon>
        <taxon>Ascomycota</taxon>
        <taxon>Pezizomycotina</taxon>
        <taxon>Eurotiomycetes</taxon>
        <taxon>Eurotiomycetidae</taxon>
        <taxon>Eurotiales</taxon>
        <taxon>Trichocomaceae</taxon>
        <taxon>Rasamsonia</taxon>
    </lineage>
</organism>
<proteinExistence type="predicted"/>
<dbReference type="AlphaFoldDB" id="A0A0F4YM19"/>
<evidence type="ECO:0000313" key="2">
    <source>
        <dbReference type="EMBL" id="KKA19140.1"/>
    </source>
</evidence>
<comment type="caution">
    <text evidence="2">The sequence shown here is derived from an EMBL/GenBank/DDBJ whole genome shotgun (WGS) entry which is preliminary data.</text>
</comment>
<sequence length="228" mass="25243">MVAINEDALQTKYLGEELELHFHVPQRHAEPQLAGLKAATEEAVRIWKTKVEPNHSSRATVAQRSPHSPAIGRQGARRFLLGRIIDDVWTNQPRDDNDNDKRIPPIRTVWEKSFPLGVSLVLSQGAGSLIGGIAGYLLSRRKDNTKAAAGWLYVAGTVFSMAHFVLVPWIIAAIRPIVEPDSPEGKKAARNGNRDNLRQWLRVHAVRTLVSDIPAFLSFLGATAAYFS</sequence>
<feature type="transmembrane region" description="Helical" evidence="1">
    <location>
        <begin position="150"/>
        <end position="174"/>
    </location>
</feature>
<dbReference type="RefSeq" id="XP_013325752.1">
    <property type="nucleotide sequence ID" value="XM_013470298.1"/>
</dbReference>
<evidence type="ECO:0000256" key="1">
    <source>
        <dbReference type="SAM" id="Phobius"/>
    </source>
</evidence>
<keyword evidence="1" id="KW-0472">Membrane</keyword>
<name>A0A0F4YM19_RASE3</name>
<accession>A0A0F4YM19</accession>
<reference evidence="2 3" key="1">
    <citation type="submission" date="2015-04" db="EMBL/GenBank/DDBJ databases">
        <authorList>
            <person name="Heijne W.H."/>
            <person name="Fedorova N.D."/>
            <person name="Nierman W.C."/>
            <person name="Vollebregt A.W."/>
            <person name="Zhao Z."/>
            <person name="Wu L."/>
            <person name="Kumar M."/>
            <person name="Stam H."/>
            <person name="van den Berg M.A."/>
            <person name="Pel H.J."/>
        </authorList>
    </citation>
    <scope>NUCLEOTIDE SEQUENCE [LARGE SCALE GENOMIC DNA]</scope>
    <source>
        <strain evidence="2 3">CBS 393.64</strain>
    </source>
</reference>
<feature type="transmembrane region" description="Helical" evidence="1">
    <location>
        <begin position="114"/>
        <end position="138"/>
    </location>
</feature>
<dbReference type="Proteomes" id="UP000053958">
    <property type="component" value="Unassembled WGS sequence"/>
</dbReference>
<feature type="transmembrane region" description="Helical" evidence="1">
    <location>
        <begin position="205"/>
        <end position="227"/>
    </location>
</feature>
<keyword evidence="1" id="KW-0812">Transmembrane</keyword>
<dbReference type="STRING" id="1408163.A0A0F4YM19"/>
<protein>
    <submittedName>
        <fullName evidence="2">Uncharacterized protein</fullName>
    </submittedName>
</protein>
<dbReference type="EMBL" id="LASV01000380">
    <property type="protein sequence ID" value="KKA19140.1"/>
    <property type="molecule type" value="Genomic_DNA"/>
</dbReference>